<dbReference type="Proteomes" id="UP000249066">
    <property type="component" value="Unassembled WGS sequence"/>
</dbReference>
<feature type="chain" id="PRO_5015940623" evidence="1">
    <location>
        <begin position="25"/>
        <end position="207"/>
    </location>
</feature>
<dbReference type="AlphaFoldDB" id="A0A2W5C816"/>
<protein>
    <submittedName>
        <fullName evidence="2">Uncharacterized protein</fullName>
    </submittedName>
</protein>
<gene>
    <name evidence="2" type="ORF">DI623_03825</name>
</gene>
<dbReference type="EMBL" id="QFNN01000011">
    <property type="protein sequence ID" value="PZO91325.1"/>
    <property type="molecule type" value="Genomic_DNA"/>
</dbReference>
<keyword evidence="1" id="KW-0732">Signal</keyword>
<name>A0A2W5C816_9SPHN</name>
<proteinExistence type="predicted"/>
<accession>A0A2W5C816</accession>
<evidence type="ECO:0000256" key="1">
    <source>
        <dbReference type="SAM" id="SignalP"/>
    </source>
</evidence>
<organism evidence="2 3">
    <name type="scientific">Sphingomonas sanxanigenens</name>
    <dbReference type="NCBI Taxonomy" id="397260"/>
    <lineage>
        <taxon>Bacteria</taxon>
        <taxon>Pseudomonadati</taxon>
        <taxon>Pseudomonadota</taxon>
        <taxon>Alphaproteobacteria</taxon>
        <taxon>Sphingomonadales</taxon>
        <taxon>Sphingomonadaceae</taxon>
        <taxon>Sphingomonas</taxon>
    </lineage>
</organism>
<reference evidence="2 3" key="1">
    <citation type="submission" date="2017-08" db="EMBL/GenBank/DDBJ databases">
        <title>Infants hospitalized years apart are colonized by the same room-sourced microbial strains.</title>
        <authorList>
            <person name="Brooks B."/>
            <person name="Olm M.R."/>
            <person name="Firek B.A."/>
            <person name="Baker R."/>
            <person name="Thomas B.C."/>
            <person name="Morowitz M.J."/>
            <person name="Banfield J.F."/>
        </authorList>
    </citation>
    <scope>NUCLEOTIDE SEQUENCE [LARGE SCALE GENOMIC DNA]</scope>
    <source>
        <strain evidence="2">S2_018_000_R2_101</strain>
    </source>
</reference>
<sequence length="207" mass="23123">MTRQILAIVAAGMLAAPASPQTTAQLPRGTILVTGPALRTLLIGSIVASKKGGFNEVYSFSPDGTAGISHRNTFSPDRGHDGPFTIYHDKVCADIFARGMVETPRCIFIAQGPLGEYYRGLIWKNRAIWEAASIKRSPKPPAPPDLWATEMIRRNFGDLQAVREQRRARKMASQVPGRTRIHDLEPMPLCRLDAVERCWKWSEQERR</sequence>
<evidence type="ECO:0000313" key="3">
    <source>
        <dbReference type="Proteomes" id="UP000249066"/>
    </source>
</evidence>
<feature type="signal peptide" evidence="1">
    <location>
        <begin position="1"/>
        <end position="24"/>
    </location>
</feature>
<comment type="caution">
    <text evidence="2">The sequence shown here is derived from an EMBL/GenBank/DDBJ whole genome shotgun (WGS) entry which is preliminary data.</text>
</comment>
<evidence type="ECO:0000313" key="2">
    <source>
        <dbReference type="EMBL" id="PZO91325.1"/>
    </source>
</evidence>